<dbReference type="Proteomes" id="UP001363035">
    <property type="component" value="Unassembled WGS sequence"/>
</dbReference>
<dbReference type="PROSITE" id="PS51257">
    <property type="entry name" value="PROKAR_LIPOPROTEIN"/>
    <property type="match status" value="1"/>
</dbReference>
<evidence type="ECO:0000313" key="2">
    <source>
        <dbReference type="Proteomes" id="UP001363035"/>
    </source>
</evidence>
<proteinExistence type="predicted"/>
<protein>
    <submittedName>
        <fullName evidence="1">SusF/SusE family outer membrane protein</fullName>
    </submittedName>
</protein>
<evidence type="ECO:0000313" key="1">
    <source>
        <dbReference type="EMBL" id="MEI5985664.1"/>
    </source>
</evidence>
<dbReference type="Gene3D" id="2.60.40.3620">
    <property type="match status" value="2"/>
</dbReference>
<accession>A0ABU8I7G5</accession>
<sequence length="325" mass="34863">MKLNIKNSLLAIVGLSILFFASCKKVEHGIDEQVVSINQGTTSIIQVGKPLKVGFISNMVSDFEFAVVKDSSSSEALFTEQVNLEGNKIVEKEFDLKSNDTWVGDALLKITYQANGQTVSKFKAITFTESNPVMYIVGGSIGAGWSPELSVAMKLQNADSKTKFEIYEYIDVTGGGFKFLPTNINWDGAFGKGAAAGSLLQDGGAGNLEAASSGFYRIRMDAEALTYELLKTSWAIVGSATPGGWEADTDMSFSNSKGTYVWKVKANLAAGELKFRANDAWDINLGGSLTELTQDGPNLAIAAPGVYDIELSLHPSGYTAKITKN</sequence>
<dbReference type="CDD" id="cd12956">
    <property type="entry name" value="CBM_SusE-F_like"/>
    <property type="match status" value="1"/>
</dbReference>
<keyword evidence="2" id="KW-1185">Reference proteome</keyword>
<reference evidence="1 2" key="1">
    <citation type="submission" date="2024-01" db="EMBL/GenBank/DDBJ databases">
        <title>Sphingobacterium tenebrionis sp. nov., a novel endophyte isolated from tenebrio molitor intestines.</title>
        <authorList>
            <person name="Zhang C."/>
        </authorList>
    </citation>
    <scope>NUCLEOTIDE SEQUENCE [LARGE SCALE GENOMIC DNA]</scope>
    <source>
        <strain evidence="1 2">PU5-4</strain>
    </source>
</reference>
<name>A0ABU8I7G5_9SPHI</name>
<dbReference type="RefSeq" id="WP_134777075.1">
    <property type="nucleotide sequence ID" value="NZ_JAYLLN010000031.1"/>
</dbReference>
<organism evidence="1 2">
    <name type="scientific">Sphingobacterium tenebrionis</name>
    <dbReference type="NCBI Taxonomy" id="3111775"/>
    <lineage>
        <taxon>Bacteria</taxon>
        <taxon>Pseudomonadati</taxon>
        <taxon>Bacteroidota</taxon>
        <taxon>Sphingobacteriia</taxon>
        <taxon>Sphingobacteriales</taxon>
        <taxon>Sphingobacteriaceae</taxon>
        <taxon>Sphingobacterium</taxon>
    </lineage>
</organism>
<comment type="caution">
    <text evidence="1">The sequence shown here is derived from an EMBL/GenBank/DDBJ whole genome shotgun (WGS) entry which is preliminary data.</text>
</comment>
<gene>
    <name evidence="1" type="ORF">VJ786_12210</name>
</gene>
<dbReference type="EMBL" id="JAYLLN010000031">
    <property type="protein sequence ID" value="MEI5985664.1"/>
    <property type="molecule type" value="Genomic_DNA"/>
</dbReference>